<proteinExistence type="predicted"/>
<dbReference type="Pfam" id="PF03476">
    <property type="entry name" value="MOSC_N"/>
    <property type="match status" value="1"/>
</dbReference>
<dbReference type="PANTHER" id="PTHR14237:SF19">
    <property type="entry name" value="MITOCHONDRIAL AMIDOXIME REDUCING COMPONENT 1"/>
    <property type="match status" value="1"/>
</dbReference>
<dbReference type="SUPFAM" id="SSF141673">
    <property type="entry name" value="MOSC N-terminal domain-like"/>
    <property type="match status" value="1"/>
</dbReference>
<dbReference type="InterPro" id="IPR011037">
    <property type="entry name" value="Pyrv_Knase-like_insert_dom_sf"/>
</dbReference>
<keyword evidence="3" id="KW-1185">Reference proteome</keyword>
<gene>
    <name evidence="2" type="ORF">F4559_003302</name>
</gene>
<protein>
    <recommendedName>
        <fullName evidence="1">MOSC domain-containing protein</fullName>
    </recommendedName>
</protein>
<evidence type="ECO:0000259" key="1">
    <source>
        <dbReference type="PROSITE" id="PS51340"/>
    </source>
</evidence>
<comment type="caution">
    <text evidence="2">The sequence shown here is derived from an EMBL/GenBank/DDBJ whole genome shotgun (WGS) entry which is preliminary data.</text>
</comment>
<dbReference type="GO" id="GO:0003824">
    <property type="term" value="F:catalytic activity"/>
    <property type="evidence" value="ECO:0007669"/>
    <property type="project" value="InterPro"/>
</dbReference>
<dbReference type="Proteomes" id="UP000542674">
    <property type="component" value="Unassembled WGS sequence"/>
</dbReference>
<dbReference type="InterPro" id="IPR005302">
    <property type="entry name" value="MoCF_Sase_C"/>
</dbReference>
<dbReference type="PANTHER" id="PTHR14237">
    <property type="entry name" value="MOLYBDOPTERIN COFACTOR SULFURASE MOSC"/>
    <property type="match status" value="1"/>
</dbReference>
<dbReference type="InterPro" id="IPR005303">
    <property type="entry name" value="MOCOS_middle"/>
</dbReference>
<accession>A0A7W7WWU0</accession>
<sequence>MPRITRLTTYPVKGCAGVDLTTTTLTTAGLRHDRDYMVTSPDGTFRTQRTDPTLALITPTADDTGLTLTAPDAGETRIPHDPTAPRRTVTLFGVHYEALDQGDEAADWLTHVLRTPSRLVRVPPDHHRITAGLTPGTCGFADSGAVHILSTATLDHLNSRLDTPLGMDRFRPNIVIDWTEPHTEDTTRRLVIADTELAYAKPAVRCAVTLVDQHTGTRAGPEPLRTLARYRRDPDGGVTFGTKFSVLRTGNLTVGDTVHVPAYA</sequence>
<dbReference type="Pfam" id="PF03473">
    <property type="entry name" value="MOSC"/>
    <property type="match status" value="1"/>
</dbReference>
<name>A0A7W7WWU0_9PSEU</name>
<dbReference type="SUPFAM" id="SSF50800">
    <property type="entry name" value="PK beta-barrel domain-like"/>
    <property type="match status" value="1"/>
</dbReference>
<dbReference type="RefSeq" id="WP_184669679.1">
    <property type="nucleotide sequence ID" value="NZ_BAABAI010000002.1"/>
</dbReference>
<dbReference type="GO" id="GO:0030151">
    <property type="term" value="F:molybdenum ion binding"/>
    <property type="evidence" value="ECO:0007669"/>
    <property type="project" value="InterPro"/>
</dbReference>
<organism evidence="2 3">
    <name type="scientific">Saccharothrix violaceirubra</name>
    <dbReference type="NCBI Taxonomy" id="413306"/>
    <lineage>
        <taxon>Bacteria</taxon>
        <taxon>Bacillati</taxon>
        <taxon>Actinomycetota</taxon>
        <taxon>Actinomycetes</taxon>
        <taxon>Pseudonocardiales</taxon>
        <taxon>Pseudonocardiaceae</taxon>
        <taxon>Saccharothrix</taxon>
    </lineage>
</organism>
<dbReference type="EMBL" id="JACHJS010000001">
    <property type="protein sequence ID" value="MBB4965943.1"/>
    <property type="molecule type" value="Genomic_DNA"/>
</dbReference>
<evidence type="ECO:0000313" key="3">
    <source>
        <dbReference type="Proteomes" id="UP000542674"/>
    </source>
</evidence>
<dbReference type="AlphaFoldDB" id="A0A7W7WWU0"/>
<dbReference type="GO" id="GO:0030170">
    <property type="term" value="F:pyridoxal phosphate binding"/>
    <property type="evidence" value="ECO:0007669"/>
    <property type="project" value="InterPro"/>
</dbReference>
<reference evidence="2 3" key="1">
    <citation type="submission" date="2020-08" db="EMBL/GenBank/DDBJ databases">
        <title>Sequencing the genomes of 1000 actinobacteria strains.</title>
        <authorList>
            <person name="Klenk H.-P."/>
        </authorList>
    </citation>
    <scope>NUCLEOTIDE SEQUENCE [LARGE SCALE GENOMIC DNA]</scope>
    <source>
        <strain evidence="2 3">DSM 45084</strain>
    </source>
</reference>
<feature type="domain" description="MOSC" evidence="1">
    <location>
        <begin position="117"/>
        <end position="261"/>
    </location>
</feature>
<evidence type="ECO:0000313" key="2">
    <source>
        <dbReference type="EMBL" id="MBB4965943.1"/>
    </source>
</evidence>
<dbReference type="PROSITE" id="PS51340">
    <property type="entry name" value="MOSC"/>
    <property type="match status" value="1"/>
</dbReference>